<organism evidence="6 7">
    <name type="scientific">Pseudomonas azotoformans</name>
    <dbReference type="NCBI Taxonomy" id="47878"/>
    <lineage>
        <taxon>Bacteria</taxon>
        <taxon>Pseudomonadati</taxon>
        <taxon>Pseudomonadota</taxon>
        <taxon>Gammaproteobacteria</taxon>
        <taxon>Pseudomonadales</taxon>
        <taxon>Pseudomonadaceae</taxon>
        <taxon>Pseudomonas</taxon>
    </lineage>
</organism>
<accession>A0A127I3Q3</accession>
<evidence type="ECO:0000313" key="6">
    <source>
        <dbReference type="EMBL" id="AMN81317.1"/>
    </source>
</evidence>
<evidence type="ECO:0000313" key="7">
    <source>
        <dbReference type="Proteomes" id="UP000070516"/>
    </source>
</evidence>
<dbReference type="EMBL" id="CP014546">
    <property type="protein sequence ID" value="AMN81317.1"/>
    <property type="molecule type" value="Genomic_DNA"/>
</dbReference>
<dbReference type="InterPro" id="IPR027417">
    <property type="entry name" value="P-loop_NTPase"/>
</dbReference>
<dbReference type="PANTHER" id="PTHR36153">
    <property type="entry name" value="INNER MEMBRANE PROTEIN-RELATED"/>
    <property type="match status" value="1"/>
</dbReference>
<dbReference type="Pfam" id="PF14331">
    <property type="entry name" value="IcmF-related_N"/>
    <property type="match status" value="1"/>
</dbReference>
<dbReference type="AlphaFoldDB" id="A0A127I3Q3"/>
<dbReference type="InterPro" id="IPR017731">
    <property type="entry name" value="TssM1-like"/>
</dbReference>
<dbReference type="InterPro" id="IPR009612">
    <property type="entry name" value="IcmF-rel"/>
</dbReference>
<evidence type="ECO:0000259" key="4">
    <source>
        <dbReference type="Pfam" id="PF14331"/>
    </source>
</evidence>
<dbReference type="Pfam" id="PF06761">
    <property type="entry name" value="IcmF-related"/>
    <property type="match status" value="1"/>
</dbReference>
<dbReference type="SUPFAM" id="SSF52540">
    <property type="entry name" value="P-loop containing nucleoside triphosphate hydrolases"/>
    <property type="match status" value="1"/>
</dbReference>
<evidence type="ECO:0000259" key="5">
    <source>
        <dbReference type="Pfam" id="PF21070"/>
    </source>
</evidence>
<dbReference type="Proteomes" id="UP000070516">
    <property type="component" value="Chromosome"/>
</dbReference>
<sequence>MNKQLGTLARGFAVLRRRGTLVVIAAAIMAIAVALGWLWWQGPTWTWRDEQPLAPWPLRLAISVVLVVVPLLVWAGQVHRQLRRLQQARQQQAQQVQDPCLAYLLAQERSLDRNLARVRDNHQGRSLHQIPWYLVLGEENAGKSSFISRSSQSFALTRTARSGATQTASDPDLAFDIDWWIGDDAVLIDPPGEFISQPERKPPPTPAPVVPIDNAAADTKAIADPVDAQVEQPSGLPAGAEQRLWHHLIDWLARSRSRRPLNGVVLLVDMVSLFERPPNERRNLAFLLRARLTELGHELGTRLPLYVVLSKFDLLEGFEELFANLPASAREEVQGFTFSLAAVEDFDAWLDELAGAYDRFVETLNRKVVRAMGEPGPQALRERMFSLMRQLSGSREILLHFLGDVLGSDRYTTPALVRGVYLSSVYQRGVVANLFVEASARAYGFPAPVSATKPQGHSVVYFAQHLLKQVVYPEAGLAGDNFKVARRKRRLLLSGSVLVGFMGALLVGGWWYYYGINRDKADQVLAKSQAFSSKASDLQADPTGLNLLVPLDEIREAVTVYGDYRATWPQLADMGLYQGQLIGPMVDQAYLSLLSRRFLPAIAAGAVEVIRRAEPGSDEQLAALRVYRMIEDRNNRRPEIVAQWMAEQWQQAYPGQGQRQAALMRHLTYALTYADVELPEHRELIAQTQQQLRKLPMAQRVYMTLRQQAKERLHGELDLRNEIGPAFDVVYRPLSERESGAALDENLTLSPLLTARGFRDYFEPNSQNVTELALIDQWVLGERRNLDYSEADRRVLTERLRALYSADYVDSWRRALNQFTVTDFTDLAQTLEVLGQVTGPAAPLRRLLETVRDNTLIYPPVTGKDEKSSSEEAGRNQALGIHRAFAGLSGLLNAEQDKPSYYEETLRAINAVYDYTKAVQDHPNRGKAALGVVLARFSQADPDPIRNLQRIAAGLPEPLNQQVRHLAEQTSQVLMVLALRELEQRWEADVYSFYKERLASRYPLSGSQEDVSLKDFEAFFGPAGLVQRFHDQYLKVFLKDNLDALYSDSQEDYLIRPEVITQLKAVEQIRDTFFDNRGVLNVPFTLEPIALSADHLNSALSVDGQLHIYSHGPVRGIAMSWPGVRGESSDSRLTLVKRDGSTVSLGFRGPWSFYRLLNRGQLNARTATSVDLSLPVVGGVMRYKLYAEGANNPFTRTPFKGFELPRTLLRESLGQRMAER</sequence>
<dbReference type="InterPro" id="IPR048677">
    <property type="entry name" value="TssM1_hel"/>
</dbReference>
<feature type="domain" description="Type VI secretion system component TssM1 helical" evidence="5">
    <location>
        <begin position="981"/>
        <end position="1075"/>
    </location>
</feature>
<keyword evidence="1" id="KW-0812">Transmembrane</keyword>
<dbReference type="NCBIfam" id="TIGR03348">
    <property type="entry name" value="VI_IcmF"/>
    <property type="match status" value="1"/>
</dbReference>
<feature type="domain" description="Type VI secretion system component TssM1 N-terminal" evidence="4">
    <location>
        <begin position="241"/>
        <end position="497"/>
    </location>
</feature>
<dbReference type="RefSeq" id="WP_061448836.1">
    <property type="nucleotide sequence ID" value="NZ_CP014546.1"/>
</dbReference>
<protein>
    <submittedName>
        <fullName evidence="6">Type VI secretion protein VasK</fullName>
    </submittedName>
</protein>
<feature type="transmembrane region" description="Helical" evidence="1">
    <location>
        <begin position="21"/>
        <end position="40"/>
    </location>
</feature>
<feature type="domain" description="IcmF-related" evidence="3">
    <location>
        <begin position="550"/>
        <end position="855"/>
    </location>
</feature>
<dbReference type="PANTHER" id="PTHR36153:SF5">
    <property type="entry name" value="EXPORTED PROTEIN"/>
    <property type="match status" value="1"/>
</dbReference>
<gene>
    <name evidence="6" type="ORF">AYR47_24720</name>
</gene>
<keyword evidence="1" id="KW-0472">Membrane</keyword>
<evidence type="ECO:0000259" key="2">
    <source>
        <dbReference type="Pfam" id="PF06744"/>
    </source>
</evidence>
<reference evidence="6 7" key="1">
    <citation type="submission" date="2016-02" db="EMBL/GenBank/DDBJ databases">
        <title>Complete genome sequence of Pseudomonas azotoformans S4.</title>
        <authorList>
            <person name="Fang Y."/>
            <person name="Wu L."/>
            <person name="Feng G."/>
        </authorList>
    </citation>
    <scope>NUCLEOTIDE SEQUENCE [LARGE SCALE GENOMIC DNA]</scope>
    <source>
        <strain evidence="6 7">S4</strain>
    </source>
</reference>
<name>A0A127I3Q3_PSEAZ</name>
<dbReference type="Pfam" id="PF06744">
    <property type="entry name" value="IcmF_C"/>
    <property type="match status" value="1"/>
</dbReference>
<evidence type="ECO:0000259" key="3">
    <source>
        <dbReference type="Pfam" id="PF06761"/>
    </source>
</evidence>
<dbReference type="Pfam" id="PF21070">
    <property type="entry name" value="IcmF_helical"/>
    <property type="match status" value="1"/>
</dbReference>
<dbReference type="InterPro" id="IPR010623">
    <property type="entry name" value="IcmF_C"/>
</dbReference>
<dbReference type="InterPro" id="IPR025743">
    <property type="entry name" value="TssM1_N"/>
</dbReference>
<dbReference type="InterPro" id="IPR053156">
    <property type="entry name" value="T6SS_TssM-like"/>
</dbReference>
<feature type="domain" description="Type VI secretion system IcmF C-terminal" evidence="2">
    <location>
        <begin position="1084"/>
        <end position="1188"/>
    </location>
</feature>
<feature type="transmembrane region" description="Helical" evidence="1">
    <location>
        <begin position="60"/>
        <end position="79"/>
    </location>
</feature>
<proteinExistence type="predicted"/>
<feature type="transmembrane region" description="Helical" evidence="1">
    <location>
        <begin position="491"/>
        <end position="513"/>
    </location>
</feature>
<dbReference type="Gene3D" id="3.40.50.300">
    <property type="entry name" value="P-loop containing nucleotide triphosphate hydrolases"/>
    <property type="match status" value="1"/>
</dbReference>
<dbReference type="KEGG" id="pazo:AYR47_24720"/>
<keyword evidence="1" id="KW-1133">Transmembrane helix</keyword>
<evidence type="ECO:0000256" key="1">
    <source>
        <dbReference type="SAM" id="Phobius"/>
    </source>
</evidence>